<dbReference type="Pfam" id="PF00583">
    <property type="entry name" value="Acetyltransf_1"/>
    <property type="match status" value="1"/>
</dbReference>
<gene>
    <name evidence="13" type="ORF">RS030_7998</name>
</gene>
<dbReference type="PANTHER" id="PTHR20531">
    <property type="entry name" value="N-ALPHA-ACETYLTRANSFERASE 40"/>
    <property type="match status" value="1"/>
</dbReference>
<evidence type="ECO:0000259" key="12">
    <source>
        <dbReference type="Pfam" id="PF00583"/>
    </source>
</evidence>
<comment type="catalytic activity">
    <reaction evidence="11">
        <text>N-terminal L-seryl-[histone H4] + acetyl-CoA = N-terminal N(alpha)-acetyl-L-seryl-[histone H4] + CoA + H(+)</text>
        <dbReference type="Rhea" id="RHEA:50596"/>
        <dbReference type="Rhea" id="RHEA-COMP:12740"/>
        <dbReference type="Rhea" id="RHEA-COMP:12743"/>
        <dbReference type="ChEBI" id="CHEBI:15378"/>
        <dbReference type="ChEBI" id="CHEBI:57287"/>
        <dbReference type="ChEBI" id="CHEBI:57288"/>
        <dbReference type="ChEBI" id="CHEBI:64738"/>
        <dbReference type="ChEBI" id="CHEBI:83690"/>
        <dbReference type="EC" id="2.3.1.257"/>
    </reaction>
</comment>
<evidence type="ECO:0000313" key="13">
    <source>
        <dbReference type="EMBL" id="KAK6587969.1"/>
    </source>
</evidence>
<proteinExistence type="inferred from homology"/>
<evidence type="ECO:0000313" key="14">
    <source>
        <dbReference type="Proteomes" id="UP001311799"/>
    </source>
</evidence>
<evidence type="ECO:0000256" key="5">
    <source>
        <dbReference type="ARBA" id="ARBA00015043"/>
    </source>
</evidence>
<dbReference type="EMBL" id="JAWDEY010000035">
    <property type="protein sequence ID" value="KAK6587969.1"/>
    <property type="molecule type" value="Genomic_DNA"/>
</dbReference>
<evidence type="ECO:0000256" key="7">
    <source>
        <dbReference type="ARBA" id="ARBA00022679"/>
    </source>
</evidence>
<dbReference type="GO" id="GO:0010485">
    <property type="term" value="F:histone H4 acetyltransferase activity"/>
    <property type="evidence" value="ECO:0007669"/>
    <property type="project" value="InterPro"/>
</dbReference>
<protein>
    <recommendedName>
        <fullName evidence="5">N-alpha-acetyltransferase 40</fullName>
        <ecNumber evidence="4">2.3.1.257</ecNumber>
    </recommendedName>
</protein>
<keyword evidence="8" id="KW-0539">Nucleus</keyword>
<evidence type="ECO:0000256" key="11">
    <source>
        <dbReference type="ARBA" id="ARBA00049524"/>
    </source>
</evidence>
<evidence type="ECO:0000256" key="2">
    <source>
        <dbReference type="ARBA" id="ARBA00004496"/>
    </source>
</evidence>
<keyword evidence="9" id="KW-0012">Acyltransferase</keyword>
<dbReference type="AlphaFoldDB" id="A0AAV9XTY8"/>
<sequence length="253" mass="29792">MKRKNKNKKSKLYVKQDKVRILNTINEEIKKSRDYFNMILLDSFFLDSLYERLFLISKDLEIKVVRRSELGDKHIKQMLDITRHNMKELYDQNPWGDIWKNGWSDDLKFQELSNEMCNYIIIYRKKDGIQNYSSGERHNANLSGNFGSEIEIASFLCFRIELEGDIQGKIYLVGYMYELQSLHKGNGFGKLLVDIFGKICEKMELEKIMCTVLKENMGARRFYSNKCEFIVDEISPTDEPYIILSKNIGMPNA</sequence>
<accession>A0AAV9XTY8</accession>
<dbReference type="InterPro" id="IPR000182">
    <property type="entry name" value="GNAT_dom"/>
</dbReference>
<feature type="domain" description="N-acetyltransferase" evidence="12">
    <location>
        <begin position="152"/>
        <end position="229"/>
    </location>
</feature>
<dbReference type="GO" id="GO:0005737">
    <property type="term" value="C:cytoplasm"/>
    <property type="evidence" value="ECO:0007669"/>
    <property type="project" value="UniProtKB-SubCell"/>
</dbReference>
<dbReference type="EC" id="2.3.1.257" evidence="4"/>
<comment type="catalytic activity">
    <reaction evidence="10">
        <text>N-terminal L-seryl-[histone H2A] + acetyl-CoA = N-terminal N(alpha)-acetyl-L-seryl-[histone H2A] + CoA + H(+)</text>
        <dbReference type="Rhea" id="RHEA:50600"/>
        <dbReference type="Rhea" id="RHEA-COMP:12742"/>
        <dbReference type="Rhea" id="RHEA-COMP:12744"/>
        <dbReference type="ChEBI" id="CHEBI:15378"/>
        <dbReference type="ChEBI" id="CHEBI:57287"/>
        <dbReference type="ChEBI" id="CHEBI:57288"/>
        <dbReference type="ChEBI" id="CHEBI:64738"/>
        <dbReference type="ChEBI" id="CHEBI:83690"/>
        <dbReference type="EC" id="2.3.1.257"/>
    </reaction>
</comment>
<dbReference type="Gene3D" id="3.40.630.30">
    <property type="match status" value="1"/>
</dbReference>
<comment type="similarity">
    <text evidence="3">Belongs to the acetyltransferase family. NAA40 subfamily.</text>
</comment>
<dbReference type="InterPro" id="IPR039949">
    <property type="entry name" value="NAA40"/>
</dbReference>
<keyword evidence="14" id="KW-1185">Reference proteome</keyword>
<evidence type="ECO:0000256" key="8">
    <source>
        <dbReference type="ARBA" id="ARBA00023242"/>
    </source>
</evidence>
<reference evidence="13 14" key="1">
    <citation type="submission" date="2023-10" db="EMBL/GenBank/DDBJ databases">
        <title>Comparative genomics analysis reveals potential genetic determinants of host preference in Cryptosporidium xiaoi.</title>
        <authorList>
            <person name="Xiao L."/>
            <person name="Li J."/>
        </authorList>
    </citation>
    <scope>NUCLEOTIDE SEQUENCE [LARGE SCALE GENOMIC DNA]</scope>
    <source>
        <strain evidence="13 14">52996</strain>
    </source>
</reference>
<name>A0AAV9XTY8_9CRYT</name>
<evidence type="ECO:0000256" key="4">
    <source>
        <dbReference type="ARBA" id="ARBA00012950"/>
    </source>
</evidence>
<evidence type="ECO:0000256" key="9">
    <source>
        <dbReference type="ARBA" id="ARBA00023315"/>
    </source>
</evidence>
<keyword evidence="7" id="KW-0808">Transferase</keyword>
<comment type="subcellular location">
    <subcellularLocation>
        <location evidence="2">Cytoplasm</location>
    </subcellularLocation>
    <subcellularLocation>
        <location evidence="1">Nucleus</location>
    </subcellularLocation>
</comment>
<comment type="caution">
    <text evidence="13">The sequence shown here is derived from an EMBL/GenBank/DDBJ whole genome shotgun (WGS) entry which is preliminary data.</text>
</comment>
<evidence type="ECO:0000256" key="10">
    <source>
        <dbReference type="ARBA" id="ARBA00047821"/>
    </source>
</evidence>
<keyword evidence="6" id="KW-0963">Cytoplasm</keyword>
<organism evidence="13 14">
    <name type="scientific">Cryptosporidium xiaoi</name>
    <dbReference type="NCBI Taxonomy" id="659607"/>
    <lineage>
        <taxon>Eukaryota</taxon>
        <taxon>Sar</taxon>
        <taxon>Alveolata</taxon>
        <taxon>Apicomplexa</taxon>
        <taxon>Conoidasida</taxon>
        <taxon>Coccidia</taxon>
        <taxon>Eucoccidiorida</taxon>
        <taxon>Eimeriorina</taxon>
        <taxon>Cryptosporidiidae</taxon>
        <taxon>Cryptosporidium</taxon>
    </lineage>
</organism>
<dbReference type="Proteomes" id="UP001311799">
    <property type="component" value="Unassembled WGS sequence"/>
</dbReference>
<dbReference type="PANTHER" id="PTHR20531:SF1">
    <property type="entry name" value="N-ALPHA-ACETYLTRANSFERASE 40"/>
    <property type="match status" value="1"/>
</dbReference>
<dbReference type="SUPFAM" id="SSF55729">
    <property type="entry name" value="Acyl-CoA N-acyltransferases (Nat)"/>
    <property type="match status" value="1"/>
</dbReference>
<dbReference type="GO" id="GO:0005634">
    <property type="term" value="C:nucleus"/>
    <property type="evidence" value="ECO:0007669"/>
    <property type="project" value="UniProtKB-SubCell"/>
</dbReference>
<evidence type="ECO:0000256" key="3">
    <source>
        <dbReference type="ARBA" id="ARBA00008870"/>
    </source>
</evidence>
<dbReference type="GO" id="GO:0043998">
    <property type="term" value="F:histone H2A acetyltransferase activity"/>
    <property type="evidence" value="ECO:0007669"/>
    <property type="project" value="InterPro"/>
</dbReference>
<dbReference type="InterPro" id="IPR016181">
    <property type="entry name" value="Acyl_CoA_acyltransferase"/>
</dbReference>
<dbReference type="GO" id="GO:1990189">
    <property type="term" value="F:protein N-terminal-serine acetyltransferase activity"/>
    <property type="evidence" value="ECO:0007669"/>
    <property type="project" value="UniProtKB-EC"/>
</dbReference>
<evidence type="ECO:0000256" key="1">
    <source>
        <dbReference type="ARBA" id="ARBA00004123"/>
    </source>
</evidence>
<evidence type="ECO:0000256" key="6">
    <source>
        <dbReference type="ARBA" id="ARBA00022490"/>
    </source>
</evidence>